<dbReference type="AlphaFoldDB" id="A0A7L4YTB9"/>
<dbReference type="InterPro" id="IPR012938">
    <property type="entry name" value="Glc/Sorbosone_DH"/>
</dbReference>
<evidence type="ECO:0000259" key="3">
    <source>
        <dbReference type="Pfam" id="PF07995"/>
    </source>
</evidence>
<dbReference type="Gene3D" id="2.120.10.30">
    <property type="entry name" value="TolB, C-terminal domain"/>
    <property type="match status" value="1"/>
</dbReference>
<dbReference type="RefSeq" id="WP_159546901.1">
    <property type="nucleotide sequence ID" value="NZ_CP047156.1"/>
</dbReference>
<dbReference type="SUPFAM" id="SSF50952">
    <property type="entry name" value="Soluble quinoprotein glucose dehydrogenase"/>
    <property type="match status" value="1"/>
</dbReference>
<dbReference type="InterPro" id="IPR011041">
    <property type="entry name" value="Quinoprot_gluc/sorb_DH_b-prop"/>
</dbReference>
<dbReference type="PROSITE" id="PS51257">
    <property type="entry name" value="PROKAR_LIPOPROTEIN"/>
    <property type="match status" value="1"/>
</dbReference>
<sequence length="383" mass="37842">MSRPPRSALAALATACVLIVAGCSSDQYVGSGDWTLKPEAQTPQGQAPGTPEQTPPPTTTDPQDPTKDPNVRATGLDQPWAVVGLPDGTALVGERATGNVTRVFAEPDVPQEFAFTVPGVDGTGDGGLLGLALPPNYLETGLIYAYITTATDNRVVSLNSAGVAVPILTGIPKGPTHNGGALAVAPDGTIVIGTGDTGNPALVGDMSNLAGKVLMVNQFGDPVTGANPVVQTGFTDPTGLCLGDAAGYLIDAGAGPAGAMAGNALYPIGQSEGLSGLTPLISYSGQTAGAAGCVTGGTAIIVTGLDSQSLMTSVLDASGAPTADPALSITGTYGRLRAIGVDVATGGIWVATYNRDGFGQPAADDDKVLLLPPPAGGGGGDVS</sequence>
<feature type="domain" description="Glucose/Sorbosone dehydrogenase" evidence="3">
    <location>
        <begin position="76"/>
        <end position="244"/>
    </location>
</feature>
<dbReference type="OrthoDB" id="9770043at2"/>
<feature type="signal peptide" evidence="2">
    <location>
        <begin position="1"/>
        <end position="26"/>
    </location>
</feature>
<reference evidence="4 5" key="1">
    <citation type="journal article" date="2018" name="Int. J. Syst. Evol. Microbiol.">
        <title>Epidermidibacterium keratini gen. nov., sp. nov., a member of the family Sporichthyaceae, isolated from keratin epidermis.</title>
        <authorList>
            <person name="Lee D.G."/>
            <person name="Trujillo M.E."/>
            <person name="Kang S."/>
            <person name="Nam J.J."/>
            <person name="Kim Y.J."/>
        </authorList>
    </citation>
    <scope>NUCLEOTIDE SEQUENCE [LARGE SCALE GENOMIC DNA]</scope>
    <source>
        <strain evidence="4 5">EPI-7</strain>
    </source>
</reference>
<proteinExistence type="predicted"/>
<evidence type="ECO:0000256" key="2">
    <source>
        <dbReference type="SAM" id="SignalP"/>
    </source>
</evidence>
<keyword evidence="2" id="KW-0732">Signal</keyword>
<dbReference type="KEGG" id="eke:EK0264_16810"/>
<gene>
    <name evidence="4" type="ORF">EK0264_16810</name>
</gene>
<feature type="region of interest" description="Disordered" evidence="1">
    <location>
        <begin position="30"/>
        <end position="77"/>
    </location>
</feature>
<organism evidence="4 5">
    <name type="scientific">Epidermidibacterium keratini</name>
    <dbReference type="NCBI Taxonomy" id="1891644"/>
    <lineage>
        <taxon>Bacteria</taxon>
        <taxon>Bacillati</taxon>
        <taxon>Actinomycetota</taxon>
        <taxon>Actinomycetes</taxon>
        <taxon>Sporichthyales</taxon>
        <taxon>Sporichthyaceae</taxon>
        <taxon>Epidermidibacterium</taxon>
    </lineage>
</organism>
<evidence type="ECO:0000256" key="1">
    <source>
        <dbReference type="SAM" id="MobiDB-lite"/>
    </source>
</evidence>
<dbReference type="Pfam" id="PF07995">
    <property type="entry name" value="GSDH"/>
    <property type="match status" value="1"/>
</dbReference>
<protein>
    <submittedName>
        <fullName evidence="4">Oxidoreductase</fullName>
    </submittedName>
</protein>
<keyword evidence="5" id="KW-1185">Reference proteome</keyword>
<accession>A0A7L4YTB9</accession>
<feature type="chain" id="PRO_5029843322" evidence="2">
    <location>
        <begin position="27"/>
        <end position="383"/>
    </location>
</feature>
<evidence type="ECO:0000313" key="4">
    <source>
        <dbReference type="EMBL" id="QHC01777.1"/>
    </source>
</evidence>
<dbReference type="PANTHER" id="PTHR19328">
    <property type="entry name" value="HEDGEHOG-INTERACTING PROTEIN"/>
    <property type="match status" value="1"/>
</dbReference>
<dbReference type="EMBL" id="CP047156">
    <property type="protein sequence ID" value="QHC01777.1"/>
    <property type="molecule type" value="Genomic_DNA"/>
</dbReference>
<dbReference type="InParanoid" id="A0A7L4YTB9"/>
<dbReference type="PANTHER" id="PTHR19328:SF13">
    <property type="entry name" value="HIPL1 PROTEIN"/>
    <property type="match status" value="1"/>
</dbReference>
<dbReference type="Proteomes" id="UP000463857">
    <property type="component" value="Chromosome"/>
</dbReference>
<evidence type="ECO:0000313" key="5">
    <source>
        <dbReference type="Proteomes" id="UP000463857"/>
    </source>
</evidence>
<name>A0A7L4YTB9_9ACTN</name>
<feature type="compositionally biased region" description="Low complexity" evidence="1">
    <location>
        <begin position="40"/>
        <end position="52"/>
    </location>
</feature>
<dbReference type="InterPro" id="IPR011042">
    <property type="entry name" value="6-blade_b-propeller_TolB-like"/>
</dbReference>